<feature type="region of interest" description="Disordered" evidence="1">
    <location>
        <begin position="116"/>
        <end position="136"/>
    </location>
</feature>
<dbReference type="AlphaFoldDB" id="G0U5G9"/>
<organism evidence="2">
    <name type="scientific">Trypanosoma vivax (strain Y486)</name>
    <dbReference type="NCBI Taxonomy" id="1055687"/>
    <lineage>
        <taxon>Eukaryota</taxon>
        <taxon>Discoba</taxon>
        <taxon>Euglenozoa</taxon>
        <taxon>Kinetoplastea</taxon>
        <taxon>Metakinetoplastina</taxon>
        <taxon>Trypanosomatida</taxon>
        <taxon>Trypanosomatidae</taxon>
        <taxon>Trypanosoma</taxon>
        <taxon>Duttonella</taxon>
    </lineage>
</organism>
<accession>G0U5G9</accession>
<feature type="region of interest" description="Disordered" evidence="1">
    <location>
        <begin position="1"/>
        <end position="23"/>
    </location>
</feature>
<proteinExistence type="predicted"/>
<evidence type="ECO:0000313" key="2">
    <source>
        <dbReference type="EMBL" id="CCC51119.1"/>
    </source>
</evidence>
<feature type="compositionally biased region" description="Polar residues" evidence="1">
    <location>
        <begin position="116"/>
        <end position="131"/>
    </location>
</feature>
<evidence type="ECO:0000256" key="1">
    <source>
        <dbReference type="SAM" id="MobiDB-lite"/>
    </source>
</evidence>
<gene>
    <name evidence="2" type="ORF">TVY486_1001720</name>
</gene>
<reference evidence="2" key="1">
    <citation type="journal article" date="2012" name="Proc. Natl. Acad. Sci. U.S.A.">
        <title>Antigenic diversity is generated by distinct evolutionary mechanisms in African trypanosome species.</title>
        <authorList>
            <person name="Jackson A.P."/>
            <person name="Berry A."/>
            <person name="Aslett M."/>
            <person name="Allison H.C."/>
            <person name="Burton P."/>
            <person name="Vavrova-Anderson J."/>
            <person name="Brown R."/>
            <person name="Browne H."/>
            <person name="Corton N."/>
            <person name="Hauser H."/>
            <person name="Gamble J."/>
            <person name="Gilderthorp R."/>
            <person name="Marcello L."/>
            <person name="McQuillan J."/>
            <person name="Otto T.D."/>
            <person name="Quail M.A."/>
            <person name="Sanders M.J."/>
            <person name="van Tonder A."/>
            <person name="Ginger M.L."/>
            <person name="Field M.C."/>
            <person name="Barry J.D."/>
            <person name="Hertz-Fowler C."/>
            <person name="Berriman M."/>
        </authorList>
    </citation>
    <scope>NUCLEOTIDE SEQUENCE</scope>
    <source>
        <strain evidence="2">Y486</strain>
    </source>
</reference>
<dbReference type="EMBL" id="HE573026">
    <property type="protein sequence ID" value="CCC51119.1"/>
    <property type="molecule type" value="Genomic_DNA"/>
</dbReference>
<name>G0U5G9_TRYVY</name>
<protein>
    <submittedName>
        <fullName evidence="2">Uncharacterized protein</fullName>
    </submittedName>
</protein>
<sequence>MLSGRAAGSETTRRLTHRMHAPRSLLVPTVTGERQGVDATRHTQRRDSDTCACPTKHAAEGAMLITLACPVLLAKKGPGRYESGPSPHPRHHYSVAVSTSTMLCCNKQCARARLRSSYTSGRGKKSQATPHDSQHLAVKLRRCGTPQEAGLASHIKQR</sequence>